<accession>A0A3D8TWS6</accession>
<feature type="domain" description="RNase H type-2" evidence="17">
    <location>
        <begin position="70"/>
        <end position="254"/>
    </location>
</feature>
<evidence type="ECO:0000256" key="2">
    <source>
        <dbReference type="ARBA" id="ARBA00001946"/>
    </source>
</evidence>
<evidence type="ECO:0000256" key="10">
    <source>
        <dbReference type="ARBA" id="ARBA00022723"/>
    </source>
</evidence>
<comment type="similarity">
    <text evidence="5 14 16">Belongs to the RNase HII family.</text>
</comment>
<reference evidence="19" key="1">
    <citation type="submission" date="2015-04" db="EMBL/GenBank/DDBJ databases">
        <authorList>
            <person name="Schardt J."/>
            <person name="Mueller-Herbst S."/>
            <person name="Scherer S."/>
            <person name="Huptas C."/>
        </authorList>
    </citation>
    <scope>NUCLEOTIDE SEQUENCE [LARGE SCALE GENOMIC DNA]</scope>
    <source>
        <strain evidence="19">Kiel-L1</strain>
    </source>
</reference>
<dbReference type="GO" id="GO:0043137">
    <property type="term" value="P:DNA replication, removal of RNA primer"/>
    <property type="evidence" value="ECO:0007669"/>
    <property type="project" value="TreeGrafter"/>
</dbReference>
<feature type="binding site" evidence="14 15">
    <location>
        <position position="77"/>
    </location>
    <ligand>
        <name>a divalent metal cation</name>
        <dbReference type="ChEBI" id="CHEBI:60240"/>
    </ligand>
</feature>
<feature type="binding site" evidence="14 15">
    <location>
        <position position="76"/>
    </location>
    <ligand>
        <name>a divalent metal cation</name>
        <dbReference type="ChEBI" id="CHEBI:60240"/>
    </ligand>
</feature>
<keyword evidence="19" id="KW-1185">Reference proteome</keyword>
<dbReference type="GO" id="GO:0006298">
    <property type="term" value="P:mismatch repair"/>
    <property type="evidence" value="ECO:0007669"/>
    <property type="project" value="TreeGrafter"/>
</dbReference>
<feature type="binding site" evidence="14 15">
    <location>
        <position position="168"/>
    </location>
    <ligand>
        <name>a divalent metal cation</name>
        <dbReference type="ChEBI" id="CHEBI:60240"/>
    </ligand>
</feature>
<comment type="caution">
    <text evidence="18">The sequence shown here is derived from an EMBL/GenBank/DDBJ whole genome shotgun (WGS) entry which is preliminary data.</text>
</comment>
<dbReference type="GO" id="GO:0005737">
    <property type="term" value="C:cytoplasm"/>
    <property type="evidence" value="ECO:0007669"/>
    <property type="project" value="UniProtKB-SubCell"/>
</dbReference>
<dbReference type="PANTHER" id="PTHR10954:SF18">
    <property type="entry name" value="RIBONUCLEASE HII"/>
    <property type="match status" value="1"/>
</dbReference>
<evidence type="ECO:0000256" key="16">
    <source>
        <dbReference type="RuleBase" id="RU003515"/>
    </source>
</evidence>
<keyword evidence="11 14" id="KW-0255">Endonuclease</keyword>
<dbReference type="EC" id="3.1.26.4" evidence="6 14"/>
<evidence type="ECO:0000256" key="13">
    <source>
        <dbReference type="ARBA" id="ARBA00023211"/>
    </source>
</evidence>
<dbReference type="InterPro" id="IPR012337">
    <property type="entry name" value="RNaseH-like_sf"/>
</dbReference>
<evidence type="ECO:0000256" key="8">
    <source>
        <dbReference type="ARBA" id="ARBA00022490"/>
    </source>
</evidence>
<dbReference type="Proteomes" id="UP000257055">
    <property type="component" value="Unassembled WGS sequence"/>
</dbReference>
<protein>
    <recommendedName>
        <fullName evidence="7 14">Ribonuclease HII</fullName>
        <shortName evidence="14">RNase HII</shortName>
        <ecNumber evidence="6 14">3.1.26.4</ecNumber>
    </recommendedName>
</protein>
<dbReference type="InterPro" id="IPR001352">
    <property type="entry name" value="RNase_HII/HIII"/>
</dbReference>
<comment type="cofactor">
    <cofactor evidence="2">
        <name>Mg(2+)</name>
        <dbReference type="ChEBI" id="CHEBI:18420"/>
    </cofactor>
</comment>
<evidence type="ECO:0000313" key="18">
    <source>
        <dbReference type="EMBL" id="RDX02614.1"/>
    </source>
</evidence>
<gene>
    <name evidence="14" type="primary">rnhB</name>
    <name evidence="18" type="ORF">UR08_03660</name>
</gene>
<keyword evidence="12 14" id="KW-0378">Hydrolase</keyword>
<evidence type="ECO:0000256" key="3">
    <source>
        <dbReference type="ARBA" id="ARBA00004065"/>
    </source>
</evidence>
<evidence type="ECO:0000256" key="14">
    <source>
        <dbReference type="HAMAP-Rule" id="MF_00052"/>
    </source>
</evidence>
<evidence type="ECO:0000256" key="4">
    <source>
        <dbReference type="ARBA" id="ARBA00004496"/>
    </source>
</evidence>
<dbReference type="GO" id="GO:0003723">
    <property type="term" value="F:RNA binding"/>
    <property type="evidence" value="ECO:0007669"/>
    <property type="project" value="UniProtKB-UniRule"/>
</dbReference>
<dbReference type="EMBL" id="LARY01000001">
    <property type="protein sequence ID" value="RDX02614.1"/>
    <property type="molecule type" value="Genomic_DNA"/>
</dbReference>
<dbReference type="GO" id="GO:0032299">
    <property type="term" value="C:ribonuclease H2 complex"/>
    <property type="evidence" value="ECO:0007669"/>
    <property type="project" value="TreeGrafter"/>
</dbReference>
<dbReference type="SUPFAM" id="SSF53098">
    <property type="entry name" value="Ribonuclease H-like"/>
    <property type="match status" value="1"/>
</dbReference>
<evidence type="ECO:0000256" key="7">
    <source>
        <dbReference type="ARBA" id="ARBA00019179"/>
    </source>
</evidence>
<dbReference type="CDD" id="cd07182">
    <property type="entry name" value="RNase_HII_bacteria_HII_like"/>
    <property type="match status" value="1"/>
</dbReference>
<evidence type="ECO:0000256" key="12">
    <source>
        <dbReference type="ARBA" id="ARBA00022801"/>
    </source>
</evidence>
<evidence type="ECO:0000256" key="6">
    <source>
        <dbReference type="ARBA" id="ARBA00012180"/>
    </source>
</evidence>
<dbReference type="Pfam" id="PF01351">
    <property type="entry name" value="RNase_HII"/>
    <property type="match status" value="1"/>
</dbReference>
<dbReference type="InterPro" id="IPR024567">
    <property type="entry name" value="RNase_HII/HIII_dom"/>
</dbReference>
<keyword evidence="13 14" id="KW-0464">Manganese</keyword>
<dbReference type="GO" id="GO:0004523">
    <property type="term" value="F:RNA-DNA hybrid ribonuclease activity"/>
    <property type="evidence" value="ECO:0007669"/>
    <property type="project" value="UniProtKB-UniRule"/>
</dbReference>
<dbReference type="HAMAP" id="MF_00052_B">
    <property type="entry name" value="RNase_HII_B"/>
    <property type="match status" value="1"/>
</dbReference>
<evidence type="ECO:0000259" key="17">
    <source>
        <dbReference type="PROSITE" id="PS51975"/>
    </source>
</evidence>
<dbReference type="Gene3D" id="3.30.420.10">
    <property type="entry name" value="Ribonuclease H-like superfamily/Ribonuclease H"/>
    <property type="match status" value="1"/>
</dbReference>
<name>A0A3D8TWS6_9LIST</name>
<dbReference type="RefSeq" id="WP_115752304.1">
    <property type="nucleotide sequence ID" value="NZ_LARY01000001.1"/>
</dbReference>
<dbReference type="InterPro" id="IPR022898">
    <property type="entry name" value="RNase_HII"/>
</dbReference>
<keyword evidence="9 14" id="KW-0540">Nuclease</keyword>
<evidence type="ECO:0000256" key="1">
    <source>
        <dbReference type="ARBA" id="ARBA00000077"/>
    </source>
</evidence>
<evidence type="ECO:0000313" key="19">
    <source>
        <dbReference type="Proteomes" id="UP000257055"/>
    </source>
</evidence>
<evidence type="ECO:0000256" key="15">
    <source>
        <dbReference type="PROSITE-ProRule" id="PRU01319"/>
    </source>
</evidence>
<dbReference type="InterPro" id="IPR036397">
    <property type="entry name" value="RNaseH_sf"/>
</dbReference>
<keyword evidence="10 14" id="KW-0479">Metal-binding</keyword>
<dbReference type="PROSITE" id="PS51975">
    <property type="entry name" value="RNASE_H_2"/>
    <property type="match status" value="1"/>
</dbReference>
<dbReference type="NCBIfam" id="NF000594">
    <property type="entry name" value="PRK00015.1-1"/>
    <property type="match status" value="1"/>
</dbReference>
<dbReference type="AlphaFoldDB" id="A0A3D8TWS6"/>
<comment type="function">
    <text evidence="3 14 16">Endonuclease that specifically degrades the RNA of RNA-DNA hybrids.</text>
</comment>
<comment type="subcellular location">
    <subcellularLocation>
        <location evidence="4 14">Cytoplasm</location>
    </subcellularLocation>
</comment>
<evidence type="ECO:0000256" key="11">
    <source>
        <dbReference type="ARBA" id="ARBA00022759"/>
    </source>
</evidence>
<organism evidence="18 19">
    <name type="scientific">Listeria kieliensis</name>
    <dbReference type="NCBI Taxonomy" id="1621700"/>
    <lineage>
        <taxon>Bacteria</taxon>
        <taxon>Bacillati</taxon>
        <taxon>Bacillota</taxon>
        <taxon>Bacilli</taxon>
        <taxon>Bacillales</taxon>
        <taxon>Listeriaceae</taxon>
        <taxon>Listeria</taxon>
    </lineage>
</organism>
<evidence type="ECO:0000256" key="5">
    <source>
        <dbReference type="ARBA" id="ARBA00007383"/>
    </source>
</evidence>
<dbReference type="NCBIfam" id="NF000595">
    <property type="entry name" value="PRK00015.1-3"/>
    <property type="match status" value="1"/>
</dbReference>
<comment type="catalytic activity">
    <reaction evidence="1 14 15 16">
        <text>Endonucleolytic cleavage to 5'-phosphomonoester.</text>
        <dbReference type="EC" id="3.1.26.4"/>
    </reaction>
</comment>
<dbReference type="FunFam" id="3.30.420.10:FF:000006">
    <property type="entry name" value="Ribonuclease HII"/>
    <property type="match status" value="1"/>
</dbReference>
<comment type="cofactor">
    <cofactor evidence="14 15">
        <name>Mn(2+)</name>
        <dbReference type="ChEBI" id="CHEBI:29035"/>
    </cofactor>
    <cofactor evidence="14 15">
        <name>Mg(2+)</name>
        <dbReference type="ChEBI" id="CHEBI:18420"/>
    </cofactor>
    <text evidence="14 15">Manganese or magnesium. Binds 1 divalent metal ion per monomer in the absence of substrate. May bind a second metal ion after substrate binding.</text>
</comment>
<sequence length="254" mass="28554">MQKLSIADVKSLLEKVQTEDELLLFREDSRKGVAKLVVATEKRLEKQKKLQEQFEEMKAYELFYREQGYLQIAGVDEVGRGPLAGPVVAAAVILKEDFELLGMNDSKQLSEAKRLFYSEEIKKQAVSYGIGVVSHEVIDEINIYEATKCAMKEALDQLSVIPDYTLIDAMPLGHFENECSIIKGDAKSISIAAASILAKVERDRMMCEFAELYPGYDFQNNMGYGTKKHLEGLEKLGPCPIHRVSFAPVKSFFV</sequence>
<evidence type="ECO:0000256" key="9">
    <source>
        <dbReference type="ARBA" id="ARBA00022722"/>
    </source>
</evidence>
<dbReference type="PANTHER" id="PTHR10954">
    <property type="entry name" value="RIBONUCLEASE H2 SUBUNIT A"/>
    <property type="match status" value="1"/>
</dbReference>
<dbReference type="GO" id="GO:0030145">
    <property type="term" value="F:manganese ion binding"/>
    <property type="evidence" value="ECO:0007669"/>
    <property type="project" value="UniProtKB-UniRule"/>
</dbReference>
<proteinExistence type="inferred from homology"/>
<keyword evidence="8 14" id="KW-0963">Cytoplasm</keyword>